<dbReference type="AlphaFoldDB" id="A0A1M4ZCU2"/>
<evidence type="ECO:0000259" key="1">
    <source>
        <dbReference type="Pfam" id="PF00534"/>
    </source>
</evidence>
<dbReference type="RefSeq" id="WP_083573539.1">
    <property type="nucleotide sequence ID" value="NZ_FQVM01000042.1"/>
</dbReference>
<dbReference type="OrthoDB" id="179766at2"/>
<keyword evidence="3" id="KW-1185">Reference proteome</keyword>
<evidence type="ECO:0000313" key="3">
    <source>
        <dbReference type="Proteomes" id="UP000184035"/>
    </source>
</evidence>
<dbReference type="SUPFAM" id="SSF53756">
    <property type="entry name" value="UDP-Glycosyltransferase/glycogen phosphorylase"/>
    <property type="match status" value="1"/>
</dbReference>
<organism evidence="2 3">
    <name type="scientific">Clostridium fallax</name>
    <dbReference type="NCBI Taxonomy" id="1533"/>
    <lineage>
        <taxon>Bacteria</taxon>
        <taxon>Bacillati</taxon>
        <taxon>Bacillota</taxon>
        <taxon>Clostridia</taxon>
        <taxon>Eubacteriales</taxon>
        <taxon>Clostridiaceae</taxon>
        <taxon>Clostridium</taxon>
    </lineage>
</organism>
<sequence length="358" mass="42024">MFIIKIALIGCYPPPYGGISIHVKRLKIVLDNNNIENVVFNDKIEDLKNSIKKDSLKKTFLKLIYLKYNVLHFHIINKKGRMLIPIYRLLGKKVILTVHGESLIDQIKESNFIEKKILLNGLKRLNKIITVNPKTNMELIDLGVNKNKLVTIPAYINPIKDSKDYNLIPKEVYNFINSSNFLISVNGWIRFYKKEDLYGIDLSIELINKLINSGYNVSLFIALLGIEEQNHKEKEYYLELKNKIKKYNLEKYIFIYEVNNTEFYPILEKSNLFIRPTNIDGDAISIREALYYKIPTIASDVVIRPKEVILFKNRDLNNLYSKVIYVMKNYKEYKEKIKDLDIEDNSNKILKIYKNLTN</sequence>
<reference evidence="2 3" key="1">
    <citation type="submission" date="2016-11" db="EMBL/GenBank/DDBJ databases">
        <authorList>
            <person name="Jaros S."/>
            <person name="Januszkiewicz K."/>
            <person name="Wedrychowicz H."/>
        </authorList>
    </citation>
    <scope>NUCLEOTIDE SEQUENCE [LARGE SCALE GENOMIC DNA]</scope>
    <source>
        <strain evidence="2 3">DSM 2631</strain>
    </source>
</reference>
<dbReference type="GO" id="GO:0016757">
    <property type="term" value="F:glycosyltransferase activity"/>
    <property type="evidence" value="ECO:0007669"/>
    <property type="project" value="InterPro"/>
</dbReference>
<keyword evidence="2" id="KW-0808">Transferase</keyword>
<accession>A0A1M4ZCU2</accession>
<dbReference type="Proteomes" id="UP000184035">
    <property type="component" value="Unassembled WGS sequence"/>
</dbReference>
<evidence type="ECO:0000313" key="2">
    <source>
        <dbReference type="EMBL" id="SHF15778.1"/>
    </source>
</evidence>
<dbReference type="InterPro" id="IPR001296">
    <property type="entry name" value="Glyco_trans_1"/>
</dbReference>
<name>A0A1M4ZCU2_9CLOT</name>
<dbReference type="EMBL" id="FQVM01000042">
    <property type="protein sequence ID" value="SHF15778.1"/>
    <property type="molecule type" value="Genomic_DNA"/>
</dbReference>
<dbReference type="Pfam" id="PF00534">
    <property type="entry name" value="Glycos_transf_1"/>
    <property type="match status" value="1"/>
</dbReference>
<proteinExistence type="predicted"/>
<dbReference type="Gene3D" id="3.40.50.2000">
    <property type="entry name" value="Glycogen Phosphorylase B"/>
    <property type="match status" value="2"/>
</dbReference>
<dbReference type="STRING" id="1533.SAMN05443638_1426"/>
<protein>
    <submittedName>
        <fullName evidence="2">Glycosyltransferase involved in cell wall bisynthesis</fullName>
    </submittedName>
</protein>
<gene>
    <name evidence="2" type="ORF">SAMN05443638_1426</name>
</gene>
<feature type="domain" description="Glycosyl transferase family 1" evidence="1">
    <location>
        <begin position="198"/>
        <end position="340"/>
    </location>
</feature>